<keyword evidence="6" id="KW-1185">Reference proteome</keyword>
<keyword evidence="3" id="KW-0732">Signal</keyword>
<proteinExistence type="predicted"/>
<dbReference type="InterPro" id="IPR042178">
    <property type="entry name" value="Serpin_sf_1"/>
</dbReference>
<feature type="domain" description="Serpin" evidence="4">
    <location>
        <begin position="232"/>
        <end position="390"/>
    </location>
</feature>
<evidence type="ECO:0000259" key="4">
    <source>
        <dbReference type="Pfam" id="PF00079"/>
    </source>
</evidence>
<gene>
    <name evidence="5" type="ORF">DGUA_6G000512</name>
</gene>
<reference evidence="6" key="1">
    <citation type="submission" date="2018-01" db="EMBL/GenBank/DDBJ databases">
        <authorList>
            <person name="Alioto T."/>
            <person name="Alioto T."/>
        </authorList>
    </citation>
    <scope>NUCLEOTIDE SEQUENCE [LARGE SCALE GENOMIC DNA]</scope>
</reference>
<dbReference type="Gene3D" id="3.30.497.10">
    <property type="entry name" value="Antithrombin, subunit I, domain 2"/>
    <property type="match status" value="1"/>
</dbReference>
<name>A0A3B0IYR3_DROGU</name>
<organism evidence="5 6">
    <name type="scientific">Drosophila guanche</name>
    <name type="common">Fruit fly</name>
    <dbReference type="NCBI Taxonomy" id="7266"/>
    <lineage>
        <taxon>Eukaryota</taxon>
        <taxon>Metazoa</taxon>
        <taxon>Ecdysozoa</taxon>
        <taxon>Arthropoda</taxon>
        <taxon>Hexapoda</taxon>
        <taxon>Insecta</taxon>
        <taxon>Pterygota</taxon>
        <taxon>Neoptera</taxon>
        <taxon>Endopterygota</taxon>
        <taxon>Diptera</taxon>
        <taxon>Brachycera</taxon>
        <taxon>Muscomorpha</taxon>
        <taxon>Ephydroidea</taxon>
        <taxon>Drosophilidae</taxon>
        <taxon>Drosophila</taxon>
        <taxon>Sophophora</taxon>
    </lineage>
</organism>
<feature type="signal peptide" evidence="3">
    <location>
        <begin position="1"/>
        <end position="20"/>
    </location>
</feature>
<dbReference type="EMBL" id="OUUW01000001">
    <property type="protein sequence ID" value="SPP73095.1"/>
    <property type="molecule type" value="Genomic_DNA"/>
</dbReference>
<keyword evidence="2" id="KW-0722">Serine protease inhibitor</keyword>
<dbReference type="OMA" id="SHTFDCA"/>
<dbReference type="Gene3D" id="2.30.39.10">
    <property type="entry name" value="Alpha-1-antitrypsin, domain 1"/>
    <property type="match status" value="1"/>
</dbReference>
<feature type="chain" id="PRO_5017429651" description="Serpin domain-containing protein" evidence="3">
    <location>
        <begin position="21"/>
        <end position="404"/>
    </location>
</feature>
<protein>
    <recommendedName>
        <fullName evidence="4">Serpin domain-containing protein</fullName>
    </recommendedName>
</protein>
<dbReference type="InterPro" id="IPR036186">
    <property type="entry name" value="Serpin_sf"/>
</dbReference>
<evidence type="ECO:0000313" key="6">
    <source>
        <dbReference type="Proteomes" id="UP000268350"/>
    </source>
</evidence>
<dbReference type="OrthoDB" id="7860967at2759"/>
<dbReference type="Proteomes" id="UP000268350">
    <property type="component" value="Unassembled WGS sequence"/>
</dbReference>
<evidence type="ECO:0000256" key="2">
    <source>
        <dbReference type="ARBA" id="ARBA00022900"/>
    </source>
</evidence>
<sequence length="404" mass="45868">MKSSVIIIIILSSFYLRAESLLQPSPFARAVFANGLLRSLLQPELPQPVVLFSPASLQKLLVAFYNFTYPDHMRLLAQDLCLVEGHHFVATKVAEVLTGPLPVRLRQVTADLITGYIAPDIAQEYFAQDFAELGADILLRNYFIYDGQHEIASSFHRSVWEYFNVEVLSKRQRGVAALLQQLGIASPELQLYSGLQFHAHLDEQFRSVGKYSYARGQYRHADRLLLGGKLVPCMCLELPLQTETSPSLLTLLLLMPAPKMSLEQLEAALLSAEQRSYQQLSKQLIPTSVAVRLPNLQFYSKVTLQRFTKEMTWLFDAQLPYHGNPRRTRLKRLVQTIRLRIHAPGGASTLAETAVNLLHFFYTNNTFDCATRPFLFVVRSKDVIYFMGRHRRTSARAGAHFGRI</sequence>
<accession>A0A3B0IYR3</accession>
<evidence type="ECO:0000256" key="1">
    <source>
        <dbReference type="ARBA" id="ARBA00022690"/>
    </source>
</evidence>
<dbReference type="GO" id="GO:0004867">
    <property type="term" value="F:serine-type endopeptidase inhibitor activity"/>
    <property type="evidence" value="ECO:0007669"/>
    <property type="project" value="UniProtKB-KW"/>
</dbReference>
<dbReference type="InterPro" id="IPR042185">
    <property type="entry name" value="Serpin_sf_2"/>
</dbReference>
<dbReference type="Pfam" id="PF00079">
    <property type="entry name" value="Serpin"/>
    <property type="match status" value="1"/>
</dbReference>
<evidence type="ECO:0000313" key="5">
    <source>
        <dbReference type="EMBL" id="SPP73095.1"/>
    </source>
</evidence>
<keyword evidence="1" id="KW-0646">Protease inhibitor</keyword>
<dbReference type="InterPro" id="IPR023796">
    <property type="entry name" value="Serpin_dom"/>
</dbReference>
<dbReference type="AlphaFoldDB" id="A0A3B0IYR3"/>
<evidence type="ECO:0000256" key="3">
    <source>
        <dbReference type="SAM" id="SignalP"/>
    </source>
</evidence>
<dbReference type="SUPFAM" id="SSF56574">
    <property type="entry name" value="Serpins"/>
    <property type="match status" value="1"/>
</dbReference>